<sequence>VGGNEQQHSTIQFGLSMRRADQIAQQAQAIEELGYDYATTGEHVFFHVPCSNAFISLAVAAGATRTLKLMSTITLLPLYPAVLAAKQAAALDVASGGRFHMGIGVGGELPREFEASGVPVSERGARTNEALDIMRRLFTEDDVHFEGRFNQLSGVTLAPKPIQQPSPPIWISGRKEAAWRRAARYGTGWLPYMYTPEMLVESNLRIAEYRQDEGNDSPVDPGLFIFFCCHEDNATAIDYANQRLSKQYNQDFSKMIDKYAIAGDPDRCAQRLREYVDSGAQTIILSAASPMHYVEEAERFMAHEVLPRFRLAS</sequence>
<dbReference type="GO" id="GO:0046306">
    <property type="term" value="P:alkanesulfonate catabolic process"/>
    <property type="evidence" value="ECO:0007669"/>
    <property type="project" value="TreeGrafter"/>
</dbReference>
<dbReference type="PANTHER" id="PTHR42847">
    <property type="entry name" value="ALKANESULFONATE MONOOXYGENASE"/>
    <property type="match status" value="1"/>
</dbReference>
<name>A0A381PD17_9ZZZZ</name>
<evidence type="ECO:0000256" key="1">
    <source>
        <dbReference type="ARBA" id="ARBA00022630"/>
    </source>
</evidence>
<proteinExistence type="predicted"/>
<feature type="domain" description="Luciferase-like" evidence="5">
    <location>
        <begin position="18"/>
        <end position="281"/>
    </location>
</feature>
<dbReference type="GO" id="GO:0008726">
    <property type="term" value="F:alkanesulfonate monooxygenase activity"/>
    <property type="evidence" value="ECO:0007669"/>
    <property type="project" value="TreeGrafter"/>
</dbReference>
<dbReference type="AlphaFoldDB" id="A0A381PD17"/>
<dbReference type="InterPro" id="IPR050172">
    <property type="entry name" value="SsuD_RutA_monooxygenase"/>
</dbReference>
<evidence type="ECO:0000313" key="6">
    <source>
        <dbReference type="EMBL" id="SUZ64188.1"/>
    </source>
</evidence>
<keyword evidence="1" id="KW-0285">Flavoprotein</keyword>
<evidence type="ECO:0000256" key="3">
    <source>
        <dbReference type="ARBA" id="ARBA00023002"/>
    </source>
</evidence>
<dbReference type="SUPFAM" id="SSF51679">
    <property type="entry name" value="Bacterial luciferase-like"/>
    <property type="match status" value="1"/>
</dbReference>
<dbReference type="NCBIfam" id="TIGR03619">
    <property type="entry name" value="F420_Rv2161c"/>
    <property type="match status" value="1"/>
</dbReference>
<dbReference type="InterPro" id="IPR036661">
    <property type="entry name" value="Luciferase-like_sf"/>
</dbReference>
<accession>A0A381PD17</accession>
<organism evidence="6">
    <name type="scientific">marine metagenome</name>
    <dbReference type="NCBI Taxonomy" id="408172"/>
    <lineage>
        <taxon>unclassified sequences</taxon>
        <taxon>metagenomes</taxon>
        <taxon>ecological metagenomes</taxon>
    </lineage>
</organism>
<evidence type="ECO:0000259" key="5">
    <source>
        <dbReference type="Pfam" id="PF00296"/>
    </source>
</evidence>
<dbReference type="PANTHER" id="PTHR42847:SF4">
    <property type="entry name" value="ALKANESULFONATE MONOOXYGENASE-RELATED"/>
    <property type="match status" value="1"/>
</dbReference>
<evidence type="ECO:0000256" key="2">
    <source>
        <dbReference type="ARBA" id="ARBA00022643"/>
    </source>
</evidence>
<dbReference type="EMBL" id="UINC01000928">
    <property type="protein sequence ID" value="SUZ64188.1"/>
    <property type="molecule type" value="Genomic_DNA"/>
</dbReference>
<protein>
    <recommendedName>
        <fullName evidence="5">Luciferase-like domain-containing protein</fullName>
    </recommendedName>
</protein>
<reference evidence="6" key="1">
    <citation type="submission" date="2018-05" db="EMBL/GenBank/DDBJ databases">
        <authorList>
            <person name="Lanie J.A."/>
            <person name="Ng W.-L."/>
            <person name="Kazmierczak K.M."/>
            <person name="Andrzejewski T.M."/>
            <person name="Davidsen T.M."/>
            <person name="Wayne K.J."/>
            <person name="Tettelin H."/>
            <person name="Glass J.I."/>
            <person name="Rusch D."/>
            <person name="Podicherti R."/>
            <person name="Tsui H.-C.T."/>
            <person name="Winkler M.E."/>
        </authorList>
    </citation>
    <scope>NUCLEOTIDE SEQUENCE</scope>
</reference>
<gene>
    <name evidence="6" type="ORF">METZ01_LOCUS17042</name>
</gene>
<evidence type="ECO:0000256" key="4">
    <source>
        <dbReference type="ARBA" id="ARBA00023033"/>
    </source>
</evidence>
<dbReference type="Gene3D" id="3.20.20.30">
    <property type="entry name" value="Luciferase-like domain"/>
    <property type="match status" value="1"/>
</dbReference>
<dbReference type="Pfam" id="PF00296">
    <property type="entry name" value="Bac_luciferase"/>
    <property type="match status" value="1"/>
</dbReference>
<keyword evidence="4" id="KW-0503">Monooxygenase</keyword>
<keyword evidence="3" id="KW-0560">Oxidoreductase</keyword>
<feature type="non-terminal residue" evidence="6">
    <location>
        <position position="1"/>
    </location>
</feature>
<dbReference type="InterPro" id="IPR019921">
    <property type="entry name" value="Lucif-like_OxRdtase_Rv2161c"/>
</dbReference>
<keyword evidence="2" id="KW-0288">FMN</keyword>
<dbReference type="InterPro" id="IPR011251">
    <property type="entry name" value="Luciferase-like_dom"/>
</dbReference>